<accession>A0ABU0P5P2</accession>
<evidence type="ECO:0000256" key="2">
    <source>
        <dbReference type="SAM" id="Phobius"/>
    </source>
</evidence>
<comment type="caution">
    <text evidence="3">The sequence shown here is derived from an EMBL/GenBank/DDBJ whole genome shotgun (WGS) entry which is preliminary data.</text>
</comment>
<gene>
    <name evidence="3" type="ORF">QFZ46_000184</name>
</gene>
<proteinExistence type="predicted"/>
<name>A0ABU0P5P2_9MICO</name>
<dbReference type="Proteomes" id="UP001239085">
    <property type="component" value="Unassembled WGS sequence"/>
</dbReference>
<evidence type="ECO:0000256" key="1">
    <source>
        <dbReference type="SAM" id="MobiDB-lite"/>
    </source>
</evidence>
<feature type="transmembrane region" description="Helical" evidence="2">
    <location>
        <begin position="61"/>
        <end position="85"/>
    </location>
</feature>
<sequence length="274" mass="27370">MDDKTPTPDQTPDHTPHIPESAPDAQTVPVAPTSGEAPHPAAPAATPAPVHSEGKPGRKRALLIGGGIAAAVLLAGGGIAVGAAIGDEFGDDDGSSISDDAGHDDAHDDDASRDDGGHDDSTDDGASSNGSGSGTGIGTASADELIGIADAARGAAEGDVTSIDAKRDGTWEVQLTNAAGDETDVRVDEELAASVISTDPADGDDTAASLSLDDETIRELVTAALAETDGMITDLDVDGDEVSPYDASVLTSDNRSIDIDFSADFAVVGTDIDD</sequence>
<feature type="compositionally biased region" description="Basic and acidic residues" evidence="1">
    <location>
        <begin position="100"/>
        <end position="120"/>
    </location>
</feature>
<evidence type="ECO:0008006" key="5">
    <source>
        <dbReference type="Google" id="ProtNLM"/>
    </source>
</evidence>
<feature type="region of interest" description="Disordered" evidence="1">
    <location>
        <begin position="1"/>
        <end position="58"/>
    </location>
</feature>
<keyword evidence="2" id="KW-1133">Transmembrane helix</keyword>
<keyword evidence="2" id="KW-0472">Membrane</keyword>
<feature type="region of interest" description="Disordered" evidence="1">
    <location>
        <begin position="84"/>
        <end position="140"/>
    </location>
</feature>
<organism evidence="3 4">
    <name type="scientific">Microbacterium murale</name>
    <dbReference type="NCBI Taxonomy" id="1081040"/>
    <lineage>
        <taxon>Bacteria</taxon>
        <taxon>Bacillati</taxon>
        <taxon>Actinomycetota</taxon>
        <taxon>Actinomycetes</taxon>
        <taxon>Micrococcales</taxon>
        <taxon>Microbacteriaceae</taxon>
        <taxon>Microbacterium</taxon>
    </lineage>
</organism>
<evidence type="ECO:0000313" key="3">
    <source>
        <dbReference type="EMBL" id="MDQ0642024.1"/>
    </source>
</evidence>
<feature type="compositionally biased region" description="Low complexity" evidence="1">
    <location>
        <begin position="37"/>
        <end position="49"/>
    </location>
</feature>
<dbReference type="EMBL" id="JAUSXK010000001">
    <property type="protein sequence ID" value="MDQ0642024.1"/>
    <property type="molecule type" value="Genomic_DNA"/>
</dbReference>
<dbReference type="RefSeq" id="WP_307357411.1">
    <property type="nucleotide sequence ID" value="NZ_JAUSXK010000001.1"/>
</dbReference>
<keyword evidence="2" id="KW-0812">Transmembrane</keyword>
<reference evidence="3 4" key="1">
    <citation type="submission" date="2023-07" db="EMBL/GenBank/DDBJ databases">
        <title>Comparative genomics of wheat-associated soil bacteria to identify genetic determinants of phenazine resistance.</title>
        <authorList>
            <person name="Mouncey N."/>
        </authorList>
    </citation>
    <scope>NUCLEOTIDE SEQUENCE [LARGE SCALE GENOMIC DNA]</scope>
    <source>
        <strain evidence="3 4">W2I7</strain>
    </source>
</reference>
<protein>
    <recommendedName>
        <fullName evidence="5">PepSY domain-containing protein</fullName>
    </recommendedName>
</protein>
<feature type="compositionally biased region" description="Basic and acidic residues" evidence="1">
    <location>
        <begin position="1"/>
        <end position="17"/>
    </location>
</feature>
<evidence type="ECO:0000313" key="4">
    <source>
        <dbReference type="Proteomes" id="UP001239085"/>
    </source>
</evidence>
<keyword evidence="4" id="KW-1185">Reference proteome</keyword>